<reference evidence="2" key="1">
    <citation type="journal article" date="2019" name="Int. J. Syst. Evol. Microbiol.">
        <title>The Global Catalogue of Microorganisms (GCM) 10K type strain sequencing project: providing services to taxonomists for standard genome sequencing and annotation.</title>
        <authorList>
            <consortium name="The Broad Institute Genomics Platform"/>
            <consortium name="The Broad Institute Genome Sequencing Center for Infectious Disease"/>
            <person name="Wu L."/>
            <person name="Ma J."/>
        </authorList>
    </citation>
    <scope>NUCLEOTIDE SEQUENCE [LARGE SCALE GENOMIC DNA]</scope>
    <source>
        <strain evidence="2">NBRC 109341</strain>
    </source>
</reference>
<dbReference type="Gene3D" id="3.40.50.720">
    <property type="entry name" value="NAD(P)-binding Rossmann-like Domain"/>
    <property type="match status" value="1"/>
</dbReference>
<dbReference type="Proteomes" id="UP001156903">
    <property type="component" value="Unassembled WGS sequence"/>
</dbReference>
<dbReference type="PANTHER" id="PTHR13812">
    <property type="entry name" value="KETIMINE REDUCTASE MU-CRYSTALLIN"/>
    <property type="match status" value="1"/>
</dbReference>
<protein>
    <submittedName>
        <fullName evidence="1">Ornithine cyclodeaminase</fullName>
    </submittedName>
</protein>
<dbReference type="InterPro" id="IPR036291">
    <property type="entry name" value="NAD(P)-bd_dom_sf"/>
</dbReference>
<name>A0ABQ6C5G3_9BURK</name>
<dbReference type="Gene3D" id="3.30.1780.10">
    <property type="entry name" value="ornithine cyclodeaminase, domain 1"/>
    <property type="match status" value="1"/>
</dbReference>
<sequence length="307" mass="32646">MQHITDAIVDATITPEDAQVVLQDAFERFGRSEAAMQERVRTEAQGIKLSTLGAVIPGQQVAGAKVYTTIQGQFTFVILLFSTEDGRALASFDAGAITRLRTAACSVIAARRLARADAKRLALFGAGVQGRMHAVQMAGAFALEEIRVFDPYAPADLVPQLEAACGTAVRLATPEEAVAGADIVVTASRSTTPLFGGDQLAPGSFVAAIGSSLPHTRELDDRALERASCIAVEWRPQTLREAGDLVLAAPGLVRDDQLVELGELLTGVHPGRRHADEITLYKSVGVGLEDIALAGLVWKRLSSPLRR</sequence>
<comment type="caution">
    <text evidence="1">The sequence shown here is derived from an EMBL/GenBank/DDBJ whole genome shotgun (WGS) entry which is preliminary data.</text>
</comment>
<proteinExistence type="predicted"/>
<dbReference type="InterPro" id="IPR003462">
    <property type="entry name" value="ODC_Mu_crystall"/>
</dbReference>
<dbReference type="SUPFAM" id="SSF51735">
    <property type="entry name" value="NAD(P)-binding Rossmann-fold domains"/>
    <property type="match status" value="1"/>
</dbReference>
<keyword evidence="2" id="KW-1185">Reference proteome</keyword>
<accession>A0ABQ6C5G3</accession>
<dbReference type="PANTHER" id="PTHR13812:SF19">
    <property type="entry name" value="KETIMINE REDUCTASE MU-CRYSTALLIN"/>
    <property type="match status" value="1"/>
</dbReference>
<dbReference type="InterPro" id="IPR023401">
    <property type="entry name" value="ODC_N"/>
</dbReference>
<dbReference type="PIRSF" id="PIRSF001439">
    <property type="entry name" value="CryM"/>
    <property type="match status" value="1"/>
</dbReference>
<dbReference type="Pfam" id="PF02423">
    <property type="entry name" value="OCD_Mu_crystall"/>
    <property type="match status" value="1"/>
</dbReference>
<gene>
    <name evidence="1" type="ORF">GCM10007935_25980</name>
</gene>
<evidence type="ECO:0000313" key="1">
    <source>
        <dbReference type="EMBL" id="GLS15165.1"/>
    </source>
</evidence>
<organism evidence="1 2">
    <name type="scientific">Hydrogenophaga electricum</name>
    <dbReference type="NCBI Taxonomy" id="1230953"/>
    <lineage>
        <taxon>Bacteria</taxon>
        <taxon>Pseudomonadati</taxon>
        <taxon>Pseudomonadota</taxon>
        <taxon>Betaproteobacteria</taxon>
        <taxon>Burkholderiales</taxon>
        <taxon>Comamonadaceae</taxon>
        <taxon>Hydrogenophaga</taxon>
    </lineage>
</organism>
<dbReference type="EMBL" id="BSPB01000021">
    <property type="protein sequence ID" value="GLS15165.1"/>
    <property type="molecule type" value="Genomic_DNA"/>
</dbReference>
<dbReference type="RefSeq" id="WP_284308157.1">
    <property type="nucleotide sequence ID" value="NZ_BSPB01000021.1"/>
</dbReference>
<evidence type="ECO:0000313" key="2">
    <source>
        <dbReference type="Proteomes" id="UP001156903"/>
    </source>
</evidence>